<keyword evidence="1" id="KW-1015">Disulfide bond</keyword>
<comment type="caution">
    <text evidence="2">Lacks conserved residue(s) required for the propagation of feature annotation.</text>
</comment>
<feature type="non-terminal residue" evidence="4">
    <location>
        <position position="71"/>
    </location>
</feature>
<dbReference type="AlphaFoldDB" id="A0AAN5CEM5"/>
<feature type="domain" description="CUB" evidence="3">
    <location>
        <begin position="9"/>
        <end position="71"/>
    </location>
</feature>
<dbReference type="CDD" id="cd00041">
    <property type="entry name" value="CUB"/>
    <property type="match status" value="1"/>
</dbReference>
<comment type="caution">
    <text evidence="4">The sequence shown here is derived from an EMBL/GenBank/DDBJ whole genome shotgun (WGS) entry which is preliminary data.</text>
</comment>
<dbReference type="PROSITE" id="PS01180">
    <property type="entry name" value="CUB"/>
    <property type="match status" value="1"/>
</dbReference>
<sequence>EELSRGPVCAPVTLNGNSIVHSPGWPNGYRKNATCWYYLSASPKKIIELSMDYFKLNDDDYLSIRDGAFQN</sequence>
<dbReference type="InterPro" id="IPR035914">
    <property type="entry name" value="Sperma_CUB_dom_sf"/>
</dbReference>
<evidence type="ECO:0000313" key="4">
    <source>
        <dbReference type="EMBL" id="GMR40129.1"/>
    </source>
</evidence>
<protein>
    <recommendedName>
        <fullName evidence="3">CUB domain-containing protein</fullName>
    </recommendedName>
</protein>
<name>A0AAN5CEM5_9BILA</name>
<dbReference type="EMBL" id="BTRK01000003">
    <property type="protein sequence ID" value="GMR40129.1"/>
    <property type="molecule type" value="Genomic_DNA"/>
</dbReference>
<dbReference type="SUPFAM" id="SSF49854">
    <property type="entry name" value="Spermadhesin, CUB domain"/>
    <property type="match status" value="1"/>
</dbReference>
<proteinExistence type="predicted"/>
<dbReference type="Gene3D" id="2.60.120.290">
    <property type="entry name" value="Spermadhesin, CUB domain"/>
    <property type="match status" value="1"/>
</dbReference>
<evidence type="ECO:0000259" key="3">
    <source>
        <dbReference type="PROSITE" id="PS01180"/>
    </source>
</evidence>
<gene>
    <name evidence="4" type="ORF">PMAYCL1PPCAC_10324</name>
</gene>
<keyword evidence="5" id="KW-1185">Reference proteome</keyword>
<dbReference type="InterPro" id="IPR000859">
    <property type="entry name" value="CUB_dom"/>
</dbReference>
<evidence type="ECO:0000313" key="5">
    <source>
        <dbReference type="Proteomes" id="UP001328107"/>
    </source>
</evidence>
<dbReference type="Proteomes" id="UP001328107">
    <property type="component" value="Unassembled WGS sequence"/>
</dbReference>
<organism evidence="4 5">
    <name type="scientific">Pristionchus mayeri</name>
    <dbReference type="NCBI Taxonomy" id="1317129"/>
    <lineage>
        <taxon>Eukaryota</taxon>
        <taxon>Metazoa</taxon>
        <taxon>Ecdysozoa</taxon>
        <taxon>Nematoda</taxon>
        <taxon>Chromadorea</taxon>
        <taxon>Rhabditida</taxon>
        <taxon>Rhabditina</taxon>
        <taxon>Diplogasteromorpha</taxon>
        <taxon>Diplogasteroidea</taxon>
        <taxon>Neodiplogasteridae</taxon>
        <taxon>Pristionchus</taxon>
    </lineage>
</organism>
<evidence type="ECO:0000256" key="2">
    <source>
        <dbReference type="PROSITE-ProRule" id="PRU00059"/>
    </source>
</evidence>
<reference evidence="5" key="1">
    <citation type="submission" date="2022-10" db="EMBL/GenBank/DDBJ databases">
        <title>Genome assembly of Pristionchus species.</title>
        <authorList>
            <person name="Yoshida K."/>
            <person name="Sommer R.J."/>
        </authorList>
    </citation>
    <scope>NUCLEOTIDE SEQUENCE [LARGE SCALE GENOMIC DNA]</scope>
    <source>
        <strain evidence="5">RS5460</strain>
    </source>
</reference>
<dbReference type="Pfam" id="PF00431">
    <property type="entry name" value="CUB"/>
    <property type="match status" value="1"/>
</dbReference>
<evidence type="ECO:0000256" key="1">
    <source>
        <dbReference type="ARBA" id="ARBA00023157"/>
    </source>
</evidence>
<feature type="non-terminal residue" evidence="4">
    <location>
        <position position="1"/>
    </location>
</feature>
<accession>A0AAN5CEM5</accession>